<reference evidence="2 3" key="1">
    <citation type="journal article" date="2019" name="Sci. Rep.">
        <title>Orb-weaving spider Araneus ventricosus genome elucidates the spidroin gene catalogue.</title>
        <authorList>
            <person name="Kono N."/>
            <person name="Nakamura H."/>
            <person name="Ohtoshi R."/>
            <person name="Moran D.A.P."/>
            <person name="Shinohara A."/>
            <person name="Yoshida Y."/>
            <person name="Fujiwara M."/>
            <person name="Mori M."/>
            <person name="Tomita M."/>
            <person name="Arakawa K."/>
        </authorList>
    </citation>
    <scope>NUCLEOTIDE SEQUENCE [LARGE SCALE GENOMIC DNA]</scope>
</reference>
<keyword evidence="1" id="KW-0472">Membrane</keyword>
<protein>
    <submittedName>
        <fullName evidence="2">Uncharacterized protein</fullName>
    </submittedName>
</protein>
<keyword evidence="3" id="KW-1185">Reference proteome</keyword>
<keyword evidence="1" id="KW-1133">Transmembrane helix</keyword>
<comment type="caution">
    <text evidence="2">The sequence shown here is derived from an EMBL/GenBank/DDBJ whole genome shotgun (WGS) entry which is preliminary data.</text>
</comment>
<feature type="transmembrane region" description="Helical" evidence="1">
    <location>
        <begin position="47"/>
        <end position="66"/>
    </location>
</feature>
<gene>
    <name evidence="2" type="ORF">AVEN_55335_1</name>
</gene>
<keyword evidence="1" id="KW-0812">Transmembrane</keyword>
<accession>A0A4Y2DC92</accession>
<evidence type="ECO:0000256" key="1">
    <source>
        <dbReference type="SAM" id="Phobius"/>
    </source>
</evidence>
<organism evidence="2 3">
    <name type="scientific">Araneus ventricosus</name>
    <name type="common">Orbweaver spider</name>
    <name type="synonym">Epeira ventricosa</name>
    <dbReference type="NCBI Taxonomy" id="182803"/>
    <lineage>
        <taxon>Eukaryota</taxon>
        <taxon>Metazoa</taxon>
        <taxon>Ecdysozoa</taxon>
        <taxon>Arthropoda</taxon>
        <taxon>Chelicerata</taxon>
        <taxon>Arachnida</taxon>
        <taxon>Araneae</taxon>
        <taxon>Araneomorphae</taxon>
        <taxon>Entelegynae</taxon>
        <taxon>Araneoidea</taxon>
        <taxon>Araneidae</taxon>
        <taxon>Araneus</taxon>
    </lineage>
</organism>
<proteinExistence type="predicted"/>
<evidence type="ECO:0000313" key="3">
    <source>
        <dbReference type="Proteomes" id="UP000499080"/>
    </source>
</evidence>
<dbReference type="EMBL" id="BGPR01000342">
    <property type="protein sequence ID" value="GBM14340.1"/>
    <property type="molecule type" value="Genomic_DNA"/>
</dbReference>
<evidence type="ECO:0000313" key="2">
    <source>
        <dbReference type="EMBL" id="GBM14340.1"/>
    </source>
</evidence>
<name>A0A4Y2DC92_ARAVE</name>
<sequence>MARDTGMKVVQCNVYLIPMSNQSFQLPFTAYSDPGSKRFWMLKQKPVHPGLCCTVFLLADLIFLSFQSTMKYGMKYQKLVTLKKCCCTEDCKLRKMESSTNDSICPCCAGKKCGLLSVSVKKNNCSKTAKCLKSFSFLSVYK</sequence>
<dbReference type="AlphaFoldDB" id="A0A4Y2DC92"/>
<dbReference type="Proteomes" id="UP000499080">
    <property type="component" value="Unassembled WGS sequence"/>
</dbReference>